<dbReference type="InterPro" id="IPR015987">
    <property type="entry name" value="UCP022704"/>
</dbReference>
<dbReference type="AlphaFoldDB" id="A0A6J4VCI2"/>
<accession>A0A6J4VCI2</accession>
<dbReference type="PANTHER" id="PTHR35332:SF2">
    <property type="entry name" value="REGULATION OF ENOLASE PROTEIN 1"/>
    <property type="match status" value="1"/>
</dbReference>
<organism evidence="1">
    <name type="scientific">uncultured Thermomicrobiales bacterium</name>
    <dbReference type="NCBI Taxonomy" id="1645740"/>
    <lineage>
        <taxon>Bacteria</taxon>
        <taxon>Pseudomonadati</taxon>
        <taxon>Thermomicrobiota</taxon>
        <taxon>Thermomicrobia</taxon>
        <taxon>Thermomicrobiales</taxon>
        <taxon>environmental samples</taxon>
    </lineage>
</organism>
<dbReference type="InterPro" id="IPR009784">
    <property type="entry name" value="DUF1349"/>
</dbReference>
<dbReference type="PIRSF" id="PIRSF022704">
    <property type="entry name" value="UCP022704"/>
    <property type="match status" value="1"/>
</dbReference>
<dbReference type="EMBL" id="CADCWF010000291">
    <property type="protein sequence ID" value="CAA9574897.1"/>
    <property type="molecule type" value="Genomic_DNA"/>
</dbReference>
<dbReference type="PANTHER" id="PTHR35332">
    <property type="entry name" value="REGULATION OF ENOLASE PROTEIN 1"/>
    <property type="match status" value="1"/>
</dbReference>
<evidence type="ECO:0000313" key="1">
    <source>
        <dbReference type="EMBL" id="CAA9574897.1"/>
    </source>
</evidence>
<gene>
    <name evidence="1" type="ORF">AVDCRST_MAG59-3982</name>
</gene>
<dbReference type="Pfam" id="PF07081">
    <property type="entry name" value="DUF1349"/>
    <property type="match status" value="1"/>
</dbReference>
<dbReference type="InterPro" id="IPR013320">
    <property type="entry name" value="ConA-like_dom_sf"/>
</dbReference>
<sequence>MEWLNEPPAWEERGNSLVVTAGPRTDFWRTTHYGFVRDNGHCWFRPWEGDFVAEVEVTGDYRDQYDQAGLMMRLDETVWLKCGVEFVDGVQQASAVVTRDHSDWSVVPLPGNPRSLRLRVARTGPDVEVRYSVDGERFELLRLARLTDAPRLLVGPMCAAPDGDGFETTLMGLTFRAPERG</sequence>
<protein>
    <recommendedName>
        <fullName evidence="2">DUF1349 domain-containing protein</fullName>
    </recommendedName>
</protein>
<name>A0A6J4VCI2_9BACT</name>
<dbReference type="Gene3D" id="2.60.120.200">
    <property type="match status" value="1"/>
</dbReference>
<dbReference type="SUPFAM" id="SSF49899">
    <property type="entry name" value="Concanavalin A-like lectins/glucanases"/>
    <property type="match status" value="1"/>
</dbReference>
<proteinExistence type="predicted"/>
<evidence type="ECO:0008006" key="2">
    <source>
        <dbReference type="Google" id="ProtNLM"/>
    </source>
</evidence>
<reference evidence="1" key="1">
    <citation type="submission" date="2020-02" db="EMBL/GenBank/DDBJ databases">
        <authorList>
            <person name="Meier V. D."/>
        </authorList>
    </citation>
    <scope>NUCLEOTIDE SEQUENCE</scope>
    <source>
        <strain evidence="1">AVDCRST_MAG59</strain>
    </source>
</reference>